<evidence type="ECO:0000259" key="19">
    <source>
        <dbReference type="Pfam" id="PF00137"/>
    </source>
</evidence>
<dbReference type="GO" id="GO:0008289">
    <property type="term" value="F:lipid binding"/>
    <property type="evidence" value="ECO:0007669"/>
    <property type="project" value="UniProtKB-KW"/>
</dbReference>
<evidence type="ECO:0000313" key="21">
    <source>
        <dbReference type="Proteomes" id="UP001159641"/>
    </source>
</evidence>
<dbReference type="CDD" id="cd18182">
    <property type="entry name" value="ATP-synt_Fo_c_ATP5G3"/>
    <property type="match status" value="1"/>
</dbReference>
<dbReference type="PANTHER" id="PTHR10031">
    <property type="entry name" value="ATP SYNTHASE LIPID-BINDING PROTEIN, MITOCHONDRIAL"/>
    <property type="match status" value="1"/>
</dbReference>
<keyword evidence="21" id="KW-1185">Reference proteome</keyword>
<keyword evidence="6 18" id="KW-0812">Transmembrane</keyword>
<organism evidence="20 21">
    <name type="scientific">Eschrichtius robustus</name>
    <name type="common">California gray whale</name>
    <name type="synonym">Eschrichtius gibbosus</name>
    <dbReference type="NCBI Taxonomy" id="9764"/>
    <lineage>
        <taxon>Eukaryota</taxon>
        <taxon>Metazoa</taxon>
        <taxon>Chordata</taxon>
        <taxon>Craniata</taxon>
        <taxon>Vertebrata</taxon>
        <taxon>Euteleostomi</taxon>
        <taxon>Mammalia</taxon>
        <taxon>Eutheria</taxon>
        <taxon>Laurasiatheria</taxon>
        <taxon>Artiodactyla</taxon>
        <taxon>Whippomorpha</taxon>
        <taxon>Cetacea</taxon>
        <taxon>Mysticeti</taxon>
        <taxon>Eschrichtiidae</taxon>
        <taxon>Eschrichtius</taxon>
    </lineage>
</organism>
<dbReference type="Gene3D" id="1.20.20.10">
    <property type="entry name" value="F1F0 ATP synthase subunit C"/>
    <property type="match status" value="1"/>
</dbReference>
<dbReference type="Proteomes" id="UP001159641">
    <property type="component" value="Unassembled WGS sequence"/>
</dbReference>
<reference evidence="20 21" key="1">
    <citation type="submission" date="2022-11" db="EMBL/GenBank/DDBJ databases">
        <title>Whole genome sequence of Eschrichtius robustus ER-17-0199.</title>
        <authorList>
            <person name="Bruniche-Olsen A."/>
            <person name="Black A.N."/>
            <person name="Fields C.J."/>
            <person name="Walden K."/>
            <person name="Dewoody J.A."/>
        </authorList>
    </citation>
    <scope>NUCLEOTIDE SEQUENCE [LARGE SCALE GENOMIC DNA]</scope>
    <source>
        <strain evidence="20">ER-17-0199</strain>
        <tissue evidence="20">Blubber</tissue>
    </source>
</reference>
<dbReference type="InterPro" id="IPR035921">
    <property type="entry name" value="F/V-ATP_Csub_sf"/>
</dbReference>
<evidence type="ECO:0000256" key="9">
    <source>
        <dbReference type="ARBA" id="ARBA00022989"/>
    </source>
</evidence>
<keyword evidence="5" id="KW-0138">CF(0)</keyword>
<name>A0AB34HAK5_ESCRO</name>
<dbReference type="GO" id="GO:0015078">
    <property type="term" value="F:proton transmembrane transporter activity"/>
    <property type="evidence" value="ECO:0007669"/>
    <property type="project" value="InterPro"/>
</dbReference>
<dbReference type="GO" id="GO:0033177">
    <property type="term" value="C:proton-transporting two-sector ATPase complex, proton-transporting domain"/>
    <property type="evidence" value="ECO:0007669"/>
    <property type="project" value="InterPro"/>
</dbReference>
<feature type="region of interest" description="Disordered" evidence="17">
    <location>
        <begin position="67"/>
        <end position="93"/>
    </location>
</feature>
<evidence type="ECO:0000256" key="16">
    <source>
        <dbReference type="ARBA" id="ARBA00033111"/>
    </source>
</evidence>
<gene>
    <name evidence="20" type="ORF">J1605_005583</name>
</gene>
<dbReference type="InterPro" id="IPR000454">
    <property type="entry name" value="ATP_synth_F0_csu"/>
</dbReference>
<evidence type="ECO:0000256" key="11">
    <source>
        <dbReference type="ARBA" id="ARBA00023121"/>
    </source>
</evidence>
<sequence length="373" mass="38129">MATPLLLQSRPGTTRAQVSGLALGDRAPLGLGPGGGTCGLAALIDSEPIVTGGNGFTKVSSSKADFSSSLGVPHTPVDSDGSDSSGLWSPVSNPSSPDFTPLNSFSAFGNSFNLTGVQSGGSRWADFREVGLSVLSWTGCGTAAQVRGGPARGPQKGPLSAWHPSPKPILGSTSSLWSSTPFSSSIWSSSLHSTLPFTSPANALPSIGLVGPENPSAPHTPSATSPADDLGQTYNPEAQQNQPHCFPSLCSAWDSGHQLPVRSELRRIGLMADLGLVYSLTSRGSCGQAGVPDQCGLPGHDTAAKFIGAGATTVGVVGSGAGIGTAFGSLIIGYAKNPSLKQQFFSYAILGFAPSEATWLFYLMVAFLINFAM</sequence>
<evidence type="ECO:0000256" key="7">
    <source>
        <dbReference type="ARBA" id="ARBA00022781"/>
    </source>
</evidence>
<dbReference type="EMBL" id="JAIQCJ010001688">
    <property type="protein sequence ID" value="KAJ8787925.1"/>
    <property type="molecule type" value="Genomic_DNA"/>
</dbReference>
<comment type="caution">
    <text evidence="20">The sequence shown here is derived from an EMBL/GenBank/DDBJ whole genome shotgun (WGS) entry which is preliminary data.</text>
</comment>
<evidence type="ECO:0000256" key="17">
    <source>
        <dbReference type="SAM" id="MobiDB-lite"/>
    </source>
</evidence>
<evidence type="ECO:0000256" key="4">
    <source>
        <dbReference type="ARBA" id="ARBA00022481"/>
    </source>
</evidence>
<dbReference type="Pfam" id="PF00137">
    <property type="entry name" value="ATP-synt_C"/>
    <property type="match status" value="1"/>
</dbReference>
<accession>A0AB34HAK5</accession>
<keyword evidence="4" id="KW-0488">Methylation</keyword>
<evidence type="ECO:0000256" key="5">
    <source>
        <dbReference type="ARBA" id="ARBA00022547"/>
    </source>
</evidence>
<dbReference type="PRINTS" id="PR00124">
    <property type="entry name" value="ATPASEC"/>
</dbReference>
<keyword evidence="8" id="KW-0809">Transit peptide</keyword>
<evidence type="ECO:0000256" key="12">
    <source>
        <dbReference type="ARBA" id="ARBA00023128"/>
    </source>
</evidence>
<dbReference type="GO" id="GO:0015986">
    <property type="term" value="P:proton motive force-driven ATP synthesis"/>
    <property type="evidence" value="ECO:0007669"/>
    <property type="project" value="InterPro"/>
</dbReference>
<feature type="transmembrane region" description="Helical" evidence="18">
    <location>
        <begin position="344"/>
        <end position="369"/>
    </location>
</feature>
<comment type="similarity">
    <text evidence="2">Belongs to the ATPase C chain family.</text>
</comment>
<evidence type="ECO:0000256" key="13">
    <source>
        <dbReference type="ARBA" id="ARBA00023136"/>
    </source>
</evidence>
<protein>
    <recommendedName>
        <fullName evidence="15">ATP synthase lipid-binding protein</fullName>
    </recommendedName>
    <alternativeName>
        <fullName evidence="16">ATPase protein 9</fullName>
    </alternativeName>
    <alternativeName>
        <fullName evidence="14">ATPase subunit c</fullName>
    </alternativeName>
</protein>
<keyword evidence="11" id="KW-0446">Lipid-binding</keyword>
<feature type="transmembrane region" description="Helical" evidence="18">
    <location>
        <begin position="306"/>
        <end position="332"/>
    </location>
</feature>
<keyword evidence="9 18" id="KW-1133">Transmembrane helix</keyword>
<dbReference type="PANTHER" id="PTHR10031:SF32">
    <property type="entry name" value="ATP SYNTHASE LIPID-BINDING PROTEIN"/>
    <property type="match status" value="1"/>
</dbReference>
<feature type="compositionally biased region" description="Low complexity" evidence="17">
    <location>
        <begin position="216"/>
        <end position="227"/>
    </location>
</feature>
<feature type="region of interest" description="Disordered" evidence="17">
    <location>
        <begin position="212"/>
        <end position="234"/>
    </location>
</feature>
<dbReference type="FunFam" id="1.20.20.10:FF:000003">
    <property type="entry name" value="Atp synthase f complex subunit mitochondrial"/>
    <property type="match status" value="1"/>
</dbReference>
<dbReference type="GO" id="GO:0045259">
    <property type="term" value="C:proton-transporting ATP synthase complex"/>
    <property type="evidence" value="ECO:0007669"/>
    <property type="project" value="UniProtKB-KW"/>
</dbReference>
<evidence type="ECO:0000256" key="14">
    <source>
        <dbReference type="ARBA" id="ARBA00029852"/>
    </source>
</evidence>
<keyword evidence="7" id="KW-0375">Hydrogen ion transport</keyword>
<evidence type="ECO:0000256" key="2">
    <source>
        <dbReference type="ARBA" id="ARBA00006704"/>
    </source>
</evidence>
<keyword evidence="12" id="KW-0496">Mitochondrion</keyword>
<feature type="domain" description="V-ATPase proteolipid subunit C-like" evidence="19">
    <location>
        <begin position="307"/>
        <end position="369"/>
    </location>
</feature>
<dbReference type="GO" id="GO:0031966">
    <property type="term" value="C:mitochondrial membrane"/>
    <property type="evidence" value="ECO:0007669"/>
    <property type="project" value="UniProtKB-SubCell"/>
</dbReference>
<comment type="subcellular location">
    <subcellularLocation>
        <location evidence="1">Mitochondrion membrane</location>
        <topology evidence="1">Multi-pass membrane protein</topology>
    </subcellularLocation>
</comment>
<proteinExistence type="inferred from homology"/>
<keyword evidence="13 18" id="KW-0472">Membrane</keyword>
<evidence type="ECO:0000256" key="1">
    <source>
        <dbReference type="ARBA" id="ARBA00004225"/>
    </source>
</evidence>
<dbReference type="InterPro" id="IPR002379">
    <property type="entry name" value="ATPase_proteolipid_c-like_dom"/>
</dbReference>
<evidence type="ECO:0000256" key="3">
    <source>
        <dbReference type="ARBA" id="ARBA00022448"/>
    </source>
</evidence>
<evidence type="ECO:0000256" key="8">
    <source>
        <dbReference type="ARBA" id="ARBA00022946"/>
    </source>
</evidence>
<keyword evidence="10" id="KW-0406">Ion transport</keyword>
<evidence type="ECO:0000256" key="18">
    <source>
        <dbReference type="SAM" id="Phobius"/>
    </source>
</evidence>
<keyword evidence="3" id="KW-0813">Transport</keyword>
<evidence type="ECO:0000256" key="10">
    <source>
        <dbReference type="ARBA" id="ARBA00023065"/>
    </source>
</evidence>
<evidence type="ECO:0000256" key="15">
    <source>
        <dbReference type="ARBA" id="ARBA00032304"/>
    </source>
</evidence>
<dbReference type="SUPFAM" id="SSF81333">
    <property type="entry name" value="F1F0 ATP synthase subunit C"/>
    <property type="match status" value="1"/>
</dbReference>
<feature type="region of interest" description="Disordered" evidence="17">
    <location>
        <begin position="146"/>
        <end position="165"/>
    </location>
</feature>
<evidence type="ECO:0000313" key="20">
    <source>
        <dbReference type="EMBL" id="KAJ8787925.1"/>
    </source>
</evidence>
<dbReference type="AlphaFoldDB" id="A0AB34HAK5"/>
<dbReference type="InterPro" id="IPR038662">
    <property type="entry name" value="ATP_synth_F0_csu_sf"/>
</dbReference>
<evidence type="ECO:0000256" key="6">
    <source>
        <dbReference type="ARBA" id="ARBA00022692"/>
    </source>
</evidence>